<dbReference type="OrthoDB" id="5639206at2"/>
<evidence type="ECO:0000313" key="2">
    <source>
        <dbReference type="EMBL" id="KAA9161874.1"/>
    </source>
</evidence>
<dbReference type="InterPro" id="IPR011051">
    <property type="entry name" value="RmlC_Cupin_sf"/>
</dbReference>
<dbReference type="SUPFAM" id="SSF51182">
    <property type="entry name" value="RmlC-like cupins"/>
    <property type="match status" value="1"/>
</dbReference>
<gene>
    <name evidence="2" type="ORF">FPZ12_013530</name>
</gene>
<name>A0A5N0V860_9PSEU</name>
<sequence length="147" mass="16084">MTFQTAKVEETPETIAPDGSRVRPLCTLPERASFARFELAPEQVSQAVSHATVEEIWYVIGGAGRIWRAMADREEVTDLVPGVCLTLPIRTTFQFRAGPEGLLVVAATVPPWPNTPDEARVGRGTWPSGRARRKPGTPPDSRRAHVG</sequence>
<reference evidence="2" key="1">
    <citation type="submission" date="2019-09" db="EMBL/GenBank/DDBJ databases">
        <authorList>
            <person name="Teo W.F.A."/>
            <person name="Duangmal K."/>
        </authorList>
    </citation>
    <scope>NUCLEOTIDE SEQUENCE [LARGE SCALE GENOMIC DNA]</scope>
    <source>
        <strain evidence="2">K81G1</strain>
    </source>
</reference>
<evidence type="ECO:0000256" key="1">
    <source>
        <dbReference type="SAM" id="MobiDB-lite"/>
    </source>
</evidence>
<organism evidence="2 3">
    <name type="scientific">Amycolatopsis acidicola</name>
    <dbReference type="NCBI Taxonomy" id="2596893"/>
    <lineage>
        <taxon>Bacteria</taxon>
        <taxon>Bacillati</taxon>
        <taxon>Actinomycetota</taxon>
        <taxon>Actinomycetes</taxon>
        <taxon>Pseudonocardiales</taxon>
        <taxon>Pseudonocardiaceae</taxon>
        <taxon>Amycolatopsis</taxon>
    </lineage>
</organism>
<feature type="region of interest" description="Disordered" evidence="1">
    <location>
        <begin position="110"/>
        <end position="147"/>
    </location>
</feature>
<evidence type="ECO:0000313" key="3">
    <source>
        <dbReference type="Proteomes" id="UP000319769"/>
    </source>
</evidence>
<dbReference type="Proteomes" id="UP000319769">
    <property type="component" value="Unassembled WGS sequence"/>
</dbReference>
<dbReference type="RefSeq" id="WP_144750206.1">
    <property type="nucleotide sequence ID" value="NZ_VMNW02000015.1"/>
</dbReference>
<keyword evidence="3" id="KW-1185">Reference proteome</keyword>
<comment type="caution">
    <text evidence="2">The sequence shown here is derived from an EMBL/GenBank/DDBJ whole genome shotgun (WGS) entry which is preliminary data.</text>
</comment>
<accession>A0A5N0V860</accession>
<protein>
    <submittedName>
        <fullName evidence="2">Cupin domain-containing protein</fullName>
    </submittedName>
</protein>
<feature type="region of interest" description="Disordered" evidence="1">
    <location>
        <begin position="1"/>
        <end position="22"/>
    </location>
</feature>
<proteinExistence type="predicted"/>
<dbReference type="Gene3D" id="2.60.120.10">
    <property type="entry name" value="Jelly Rolls"/>
    <property type="match status" value="1"/>
</dbReference>
<dbReference type="AlphaFoldDB" id="A0A5N0V860"/>
<dbReference type="EMBL" id="VMNW02000015">
    <property type="protein sequence ID" value="KAA9161874.1"/>
    <property type="molecule type" value="Genomic_DNA"/>
</dbReference>
<dbReference type="InterPro" id="IPR014710">
    <property type="entry name" value="RmlC-like_jellyroll"/>
</dbReference>